<sequence length="355" mass="40860">MAKNSSNEHIEEQGKKVLLITYPRTASNLLVKMLSLDDQATIVSNEKGGYFFWDAFMTGRSTGSIYKPIEHWGAEETNQIRRAFQQSLDDLEDKSKTAKSESKIVFAKEHAQWFANPAEVDNHLSGHNGPATLPFSIDIPDLPDSMRTFSSNNLTVLPDEYLQTWTPTFLIRHPALAFPSFYRSMIDLEKAGLASPHELQPMLKLHTTLKWTRMLYDWCCQHRKELYTNQNDDAQSPLVLDAHDVINHPEVVIRYCDLIGMDRTKLKFEWSSEVPKRTSDLPNKTTQKSPEEVMKATLRQSSSLLKEKAPVVIDIVSEAKKWKEEFGNDLGKQMEDWVQNAMVDYEYLRARRLHL</sequence>
<dbReference type="InterPro" id="IPR053226">
    <property type="entry name" value="Pyrrolopyrazine_biosynth_F"/>
</dbReference>
<evidence type="ECO:0008006" key="4">
    <source>
        <dbReference type="Google" id="ProtNLM"/>
    </source>
</evidence>
<dbReference type="AlphaFoldDB" id="A0A1V6T1A4"/>
<comment type="caution">
    <text evidence="2">The sequence shown here is derived from an EMBL/GenBank/DDBJ whole genome shotgun (WGS) entry which is preliminary data.</text>
</comment>
<evidence type="ECO:0000313" key="2">
    <source>
        <dbReference type="EMBL" id="OQE19700.1"/>
    </source>
</evidence>
<dbReference type="PANTHER" id="PTHR48419:SF1">
    <property type="entry name" value="SULFOTRANSFERASE DOMAIN-CONTAINING PROTEIN"/>
    <property type="match status" value="1"/>
</dbReference>
<proteinExistence type="predicted"/>
<protein>
    <recommendedName>
        <fullName evidence="4">Sulfotransferase domain-containing protein</fullName>
    </recommendedName>
</protein>
<keyword evidence="1" id="KW-0175">Coiled coil</keyword>
<dbReference type="OrthoDB" id="3650366at2759"/>
<dbReference type="SUPFAM" id="SSF52540">
    <property type="entry name" value="P-loop containing nucleoside triphosphate hydrolases"/>
    <property type="match status" value="1"/>
</dbReference>
<accession>A0A1V6T1A4</accession>
<dbReference type="STRING" id="254877.A0A1V6T1A4"/>
<feature type="coiled-coil region" evidence="1">
    <location>
        <begin position="74"/>
        <end position="101"/>
    </location>
</feature>
<dbReference type="Gene3D" id="3.40.50.300">
    <property type="entry name" value="P-loop containing nucleotide triphosphate hydrolases"/>
    <property type="match status" value="1"/>
</dbReference>
<name>A0A1V6T1A4_9EURO</name>
<keyword evidence="3" id="KW-1185">Reference proteome</keyword>
<reference evidence="3" key="1">
    <citation type="journal article" date="2017" name="Nat. Microbiol.">
        <title>Global analysis of biosynthetic gene clusters reveals vast potential of secondary metabolite production in Penicillium species.</title>
        <authorList>
            <person name="Nielsen J.C."/>
            <person name="Grijseels S."/>
            <person name="Prigent S."/>
            <person name="Ji B."/>
            <person name="Dainat J."/>
            <person name="Nielsen K.F."/>
            <person name="Frisvad J.C."/>
            <person name="Workman M."/>
            <person name="Nielsen J."/>
        </authorList>
    </citation>
    <scope>NUCLEOTIDE SEQUENCE [LARGE SCALE GENOMIC DNA]</scope>
    <source>
        <strain evidence="3">IBT 14082</strain>
    </source>
</reference>
<dbReference type="PANTHER" id="PTHR48419">
    <property type="entry name" value="SULFOTRANSFERASE DOMAIN-CONTAINING PROTEIN"/>
    <property type="match status" value="1"/>
</dbReference>
<dbReference type="Proteomes" id="UP000191342">
    <property type="component" value="Unassembled WGS sequence"/>
</dbReference>
<evidence type="ECO:0000313" key="3">
    <source>
        <dbReference type="Proteomes" id="UP000191342"/>
    </source>
</evidence>
<dbReference type="InterPro" id="IPR027417">
    <property type="entry name" value="P-loop_NTPase"/>
</dbReference>
<dbReference type="EMBL" id="MLQL01000018">
    <property type="protein sequence ID" value="OQE19700.1"/>
    <property type="molecule type" value="Genomic_DNA"/>
</dbReference>
<evidence type="ECO:0000256" key="1">
    <source>
        <dbReference type="SAM" id="Coils"/>
    </source>
</evidence>
<organism evidence="2 3">
    <name type="scientific">Penicillium flavigenum</name>
    <dbReference type="NCBI Taxonomy" id="254877"/>
    <lineage>
        <taxon>Eukaryota</taxon>
        <taxon>Fungi</taxon>
        <taxon>Dikarya</taxon>
        <taxon>Ascomycota</taxon>
        <taxon>Pezizomycotina</taxon>
        <taxon>Eurotiomycetes</taxon>
        <taxon>Eurotiomycetidae</taxon>
        <taxon>Eurotiales</taxon>
        <taxon>Aspergillaceae</taxon>
        <taxon>Penicillium</taxon>
    </lineage>
</organism>
<gene>
    <name evidence="2" type="ORF">PENFLA_c018G07759</name>
</gene>